<dbReference type="EMBL" id="QRVT01000001">
    <property type="protein sequence ID" value="RGS66336.1"/>
    <property type="molecule type" value="Genomic_DNA"/>
</dbReference>
<reference evidence="2 3" key="1">
    <citation type="submission" date="2018-08" db="EMBL/GenBank/DDBJ databases">
        <title>A genome reference for cultivated species of the human gut microbiota.</title>
        <authorList>
            <person name="Zou Y."/>
            <person name="Xue W."/>
            <person name="Luo G."/>
        </authorList>
    </citation>
    <scope>NUCLEOTIDE SEQUENCE [LARGE SCALE GENOMIC DNA]</scope>
    <source>
        <strain evidence="2 3">AF21-27</strain>
    </source>
</reference>
<dbReference type="Proteomes" id="UP000464884">
    <property type="component" value="Chromosome"/>
</dbReference>
<evidence type="ECO:0000313" key="2">
    <source>
        <dbReference type="EMBL" id="RGS66336.1"/>
    </source>
</evidence>
<sequence>MSENNQVVKLLAERFNRAGEHGRIVFWRDVKGEFEDSLETFVGDNASDETLRGVELLKPEHEPFNARYRMFREAPERKFLVYMTGEAPALEDDWLLDLELAYGPIFSADKLTMVLVGQLPEPDAGVRGEWVDVMRRTPKFFDNADRVDRFAKRLTPRDNAEVFQAKMVATLLRLKDDRHSMQSIWAELLTEYADGDESGIDEIEKMGLGEFHWSGTRKIYHFDVETDGEPTLRDFVLWLFQLAWNGFAGESGTAPYAGIRRDWEDWYGNVDMRRVLRDLSIDVVDDLRLNTSIMDMGVDELAGKNLFREVDNTLVSRLFERLGYDSITDDEIQRIVAARRGGLWYEEYEPLYACIAAASRLRATLNECSGLLISVDSPERGIELYASELYKADRAYREYVTAWRRAHPEARSVDTDLQESYRSYQHALGQAWQMQVDKLERWSFKGVDAQSDFYEREISPVVGAKKKIAVIVSDALRYEAAQELAERINRENRFSTDLKKQYGVLPSYTQLGMAALLPHDPSSAHDSLAFGKDHYGVLVDGRSATGTENRDAILGDVGGKAIQAGELLKMKSIDVKALYRSCNVLYVYHNVIDAHGDSDKTEDEVFDSCETAFRELTDVVKKLAGGNVNNMIITSDHGFLYQGFDLDDSEWLSTQPQGDEVWVKKRRFTIGSRLAPDRAFITFTAAQAGLDDPDGEGVTIQIPNSIMRLRKQGTGSHYVHGGSALPEIVVPVLHVSKGRSAAGDARPVEFRIMQGTDRITGRQLTVEFFQEEPVEGKVQARTVFAGLWGREPDGRAVLVSNETPVAFDMTSKENSGRHVTATLMLTSDADRFNGRTLELRLRENTAGSNVRVTLDQCARYAFKQGMGDDVDDFFG</sequence>
<dbReference type="InterPro" id="IPR014060">
    <property type="entry name" value="PglZ"/>
</dbReference>
<gene>
    <name evidence="2" type="primary">pglZ</name>
    <name evidence="2" type="ORF">DWX79_04595</name>
    <name evidence="1" type="ORF">F3K97_06230</name>
</gene>
<protein>
    <submittedName>
        <fullName evidence="2">BREX-1 system phosphatase PglZ type A</fullName>
    </submittedName>
</protein>
<evidence type="ECO:0000313" key="1">
    <source>
        <dbReference type="EMBL" id="QHB62897.1"/>
    </source>
</evidence>
<organism evidence="2 3">
    <name type="scientific">Bifidobacterium adolescentis</name>
    <dbReference type="NCBI Taxonomy" id="1680"/>
    <lineage>
        <taxon>Bacteria</taxon>
        <taxon>Bacillati</taxon>
        <taxon>Actinomycetota</taxon>
        <taxon>Actinomycetes</taxon>
        <taxon>Bifidobacteriales</taxon>
        <taxon>Bifidobacteriaceae</taxon>
        <taxon>Bifidobacterium</taxon>
    </lineage>
</organism>
<dbReference type="EMBL" id="CP047129">
    <property type="protein sequence ID" value="QHB62897.1"/>
    <property type="molecule type" value="Genomic_DNA"/>
</dbReference>
<dbReference type="Pfam" id="PF08665">
    <property type="entry name" value="PglZ"/>
    <property type="match status" value="1"/>
</dbReference>
<accession>A0A412KBU6</accession>
<proteinExistence type="predicted"/>
<dbReference type="Proteomes" id="UP000285462">
    <property type="component" value="Unassembled WGS sequence"/>
</dbReference>
<dbReference type="AlphaFoldDB" id="A0A412KBU6"/>
<dbReference type="RefSeq" id="WP_117759612.1">
    <property type="nucleotide sequence ID" value="NZ_CP047129.1"/>
</dbReference>
<name>A0A412KBU6_BIFAD</name>
<evidence type="ECO:0000313" key="4">
    <source>
        <dbReference type="Proteomes" id="UP000464884"/>
    </source>
</evidence>
<dbReference type="NCBIfam" id="TIGR02687">
    <property type="entry name" value="BREX-1 system phosphatase PglZ type A"/>
    <property type="match status" value="1"/>
</dbReference>
<reference evidence="1 4" key="2">
    <citation type="submission" date="2019-12" db="EMBL/GenBank/DDBJ databases">
        <title>Draft Genome Sequence of Bifidobacterium adolescentis ZJ2.</title>
        <authorList>
            <person name="Jin Z."/>
        </authorList>
    </citation>
    <scope>NUCLEOTIDE SEQUENCE [LARGE SCALE GENOMIC DNA]</scope>
    <source>
        <strain evidence="1 4">ZJ2</strain>
    </source>
</reference>
<evidence type="ECO:0000313" key="3">
    <source>
        <dbReference type="Proteomes" id="UP000285462"/>
    </source>
</evidence>